<feature type="compositionally biased region" description="Low complexity" evidence="9">
    <location>
        <begin position="600"/>
        <end position="616"/>
    </location>
</feature>
<keyword evidence="5" id="KW-0698">rRNA processing</keyword>
<feature type="region of interest" description="Disordered" evidence="9">
    <location>
        <begin position="425"/>
        <end position="564"/>
    </location>
</feature>
<feature type="compositionally biased region" description="Acidic residues" evidence="9">
    <location>
        <begin position="34"/>
        <end position="46"/>
    </location>
</feature>
<evidence type="ECO:0000313" key="11">
    <source>
        <dbReference type="Proteomes" id="UP000503462"/>
    </source>
</evidence>
<dbReference type="GO" id="GO:0005634">
    <property type="term" value="C:nucleus"/>
    <property type="evidence" value="ECO:0007669"/>
    <property type="project" value="UniProtKB-SubCell"/>
</dbReference>
<evidence type="ECO:0000256" key="4">
    <source>
        <dbReference type="ARBA" id="ARBA00022517"/>
    </source>
</evidence>
<keyword evidence="6" id="KW-0597">Phosphoprotein</keyword>
<feature type="region of interest" description="Disordered" evidence="9">
    <location>
        <begin position="596"/>
        <end position="616"/>
    </location>
</feature>
<dbReference type="SUPFAM" id="SSF50447">
    <property type="entry name" value="Translation proteins"/>
    <property type="match status" value="1"/>
</dbReference>
<comment type="subcellular location">
    <subcellularLocation>
        <location evidence="1">Nucleus</location>
    </subcellularLocation>
</comment>
<proteinExistence type="inferred from homology"/>
<feature type="compositionally biased region" description="Polar residues" evidence="9">
    <location>
        <begin position="48"/>
        <end position="58"/>
    </location>
</feature>
<evidence type="ECO:0000313" key="10">
    <source>
        <dbReference type="EMBL" id="QIW95534.1"/>
    </source>
</evidence>
<dbReference type="Proteomes" id="UP000503462">
    <property type="component" value="Chromosome 1"/>
</dbReference>
<name>A0A6H0XLN0_9PEZI</name>
<dbReference type="PANTHER" id="PTHR31633">
    <property type="entry name" value="H/ACA RIBONUCLEOPROTEIN COMPLEX NON-CORE SUBUNIT NAF1"/>
    <property type="match status" value="1"/>
</dbReference>
<dbReference type="AlphaFoldDB" id="A0A6H0XLN0"/>
<dbReference type="InterPro" id="IPR009000">
    <property type="entry name" value="Transl_B-barrel_sf"/>
</dbReference>
<evidence type="ECO:0000256" key="9">
    <source>
        <dbReference type="SAM" id="MobiDB-lite"/>
    </source>
</evidence>
<evidence type="ECO:0000256" key="1">
    <source>
        <dbReference type="ARBA" id="ARBA00004123"/>
    </source>
</evidence>
<dbReference type="GO" id="GO:0006364">
    <property type="term" value="P:rRNA processing"/>
    <property type="evidence" value="ECO:0007669"/>
    <property type="project" value="UniProtKB-KW"/>
</dbReference>
<dbReference type="Gene3D" id="2.40.10.230">
    <property type="entry name" value="Probable tRNA pseudouridine synthase domain"/>
    <property type="match status" value="1"/>
</dbReference>
<dbReference type="GO" id="GO:0000493">
    <property type="term" value="P:box H/ACA snoRNP assembly"/>
    <property type="evidence" value="ECO:0007669"/>
    <property type="project" value="InterPro"/>
</dbReference>
<dbReference type="InterPro" id="IPR007504">
    <property type="entry name" value="H/ACA_rnp_Gar1/Naf1"/>
</dbReference>
<dbReference type="InterPro" id="IPR038664">
    <property type="entry name" value="Gar1/Naf1_Cbf5-bd_sf"/>
</dbReference>
<feature type="compositionally biased region" description="Basic and acidic residues" evidence="9">
    <location>
        <begin position="11"/>
        <end position="21"/>
    </location>
</feature>
<keyword evidence="4" id="KW-0690">Ribosome biogenesis</keyword>
<keyword evidence="8" id="KW-0539">Nucleus</keyword>
<protein>
    <recommendedName>
        <fullName evidence="3">H/ACA ribonucleoprotein complex non-core subunit NAF1</fullName>
    </recommendedName>
</protein>
<sequence length="696" mass="75094">MSDSVEFPDYDESRPTKKVKLEAPLSRTMATNEEILDGDDGWDDIYDNSNANSSSQGNHADPALIASVQEEGTLPVVPSSSSSQPKNTKVEEEADVNVEDEGDVFIDETPHVLNGLDRTSQAVLDETTTTANVKQEGVALDVSTMPNEHQNTTASGAGAQDIPSVGAGSEADSNEQERAAAAAAAQRSNPTEQDQDTPADNNAQDAEFRFDSSDMDSDSSDSSSDDSTDEDSDEEYALLDPATAARILMAGDGDDEDGDKQGKSAANHAPRSTNEVRENAAPRPQIEITPEMRITMLGKIEGIVENSILIRGHTSGEYQVLEPGSVLCTEDRKVIGAVADLFGRVQEPMYSVLLDDSHEELVEELGLASSVEVFYVNDHSKFVFTEPLRGMKGTDASNIHDEEVGEDELEFSDDEQEAEYKRQRKLAKKAGRGNFSRGDFESGERIATNTRTPFGPPMGTHRTRNDMPRAAYEGALDYDGEGPSDGFYNPLKRPDNLSQLMAGTTPRANVDRGRGRGRGRGDRSRGRGGQKGGHDRGRGSYHNTQSSSQPTTSHSFTNAPSASVPLTSYAPQQAQPTQPQTQQNYQFNGYTFQYGNGAMQAPQPQQAQAYYSSSQPVAPANPGYYSAPPVGTYIDPSYYAAVQAQQYAASHTAASAYTQQHGQPAYGVTSQVGAPGTAPQPDLAEIMRRLGHNTQF</sequence>
<organism evidence="10 11">
    <name type="scientific">Peltaster fructicola</name>
    <dbReference type="NCBI Taxonomy" id="286661"/>
    <lineage>
        <taxon>Eukaryota</taxon>
        <taxon>Fungi</taxon>
        <taxon>Dikarya</taxon>
        <taxon>Ascomycota</taxon>
        <taxon>Pezizomycotina</taxon>
        <taxon>Dothideomycetes</taxon>
        <taxon>Dothideomycetes incertae sedis</taxon>
        <taxon>Peltaster</taxon>
    </lineage>
</organism>
<feature type="region of interest" description="Disordered" evidence="9">
    <location>
        <begin position="128"/>
        <end position="287"/>
    </location>
</feature>
<feature type="compositionally biased region" description="Low complexity" evidence="9">
    <location>
        <begin position="544"/>
        <end position="557"/>
    </location>
</feature>
<evidence type="ECO:0000256" key="2">
    <source>
        <dbReference type="ARBA" id="ARBA00009801"/>
    </source>
</evidence>
<dbReference type="EMBL" id="CP051139">
    <property type="protein sequence ID" value="QIW95534.1"/>
    <property type="molecule type" value="Genomic_DNA"/>
</dbReference>
<feature type="compositionally biased region" description="Polar residues" evidence="9">
    <location>
        <begin position="144"/>
        <end position="155"/>
    </location>
</feature>
<evidence type="ECO:0000256" key="5">
    <source>
        <dbReference type="ARBA" id="ARBA00022552"/>
    </source>
</evidence>
<feature type="compositionally biased region" description="Acidic residues" evidence="9">
    <location>
        <begin position="92"/>
        <end position="104"/>
    </location>
</feature>
<feature type="region of interest" description="Disordered" evidence="9">
    <location>
        <begin position="1"/>
        <end position="104"/>
    </location>
</feature>
<feature type="compositionally biased region" description="Acidic residues" evidence="9">
    <location>
        <begin position="1"/>
        <end position="10"/>
    </location>
</feature>
<dbReference type="PANTHER" id="PTHR31633:SF1">
    <property type="entry name" value="H_ACA RIBONUCLEOPROTEIN COMPLEX NON-CORE SUBUNIT NAF1"/>
    <property type="match status" value="1"/>
</dbReference>
<gene>
    <name evidence="10" type="ORF">AMS68_001052</name>
</gene>
<feature type="compositionally biased region" description="Acidic residues" evidence="9">
    <location>
        <begin position="213"/>
        <end position="237"/>
    </location>
</feature>
<feature type="compositionally biased region" description="Polar residues" evidence="9">
    <location>
        <begin position="186"/>
        <end position="204"/>
    </location>
</feature>
<dbReference type="GO" id="GO:0005732">
    <property type="term" value="C:sno(s)RNA-containing ribonucleoprotein complex"/>
    <property type="evidence" value="ECO:0007669"/>
    <property type="project" value="InterPro"/>
</dbReference>
<comment type="similarity">
    <text evidence="2">Belongs to the NAF1 family.</text>
</comment>
<feature type="compositionally biased region" description="Basic and acidic residues" evidence="9">
    <location>
        <begin position="509"/>
        <end position="525"/>
    </location>
</feature>
<accession>A0A6H0XLN0</accession>
<keyword evidence="7" id="KW-0694">RNA-binding</keyword>
<dbReference type="Pfam" id="PF04410">
    <property type="entry name" value="Gar1"/>
    <property type="match status" value="1"/>
</dbReference>
<dbReference type="OrthoDB" id="21550at2759"/>
<keyword evidence="11" id="KW-1185">Reference proteome</keyword>
<evidence type="ECO:0000256" key="6">
    <source>
        <dbReference type="ARBA" id="ARBA00022553"/>
    </source>
</evidence>
<dbReference type="GO" id="GO:0003723">
    <property type="term" value="F:RNA binding"/>
    <property type="evidence" value="ECO:0007669"/>
    <property type="project" value="UniProtKB-KW"/>
</dbReference>
<dbReference type="InterPro" id="IPR040309">
    <property type="entry name" value="Naf1"/>
</dbReference>
<evidence type="ECO:0000256" key="3">
    <source>
        <dbReference type="ARBA" id="ARBA00021438"/>
    </source>
</evidence>
<evidence type="ECO:0000256" key="7">
    <source>
        <dbReference type="ARBA" id="ARBA00022884"/>
    </source>
</evidence>
<dbReference type="GO" id="GO:0001522">
    <property type="term" value="P:pseudouridine synthesis"/>
    <property type="evidence" value="ECO:0007669"/>
    <property type="project" value="InterPro"/>
</dbReference>
<reference evidence="10 11" key="1">
    <citation type="journal article" date="2016" name="Sci. Rep.">
        <title>Peltaster fructicola genome reveals evolution from an invasive phytopathogen to an ectophytic parasite.</title>
        <authorList>
            <person name="Xu C."/>
            <person name="Chen H."/>
            <person name="Gleason M.L."/>
            <person name="Xu J.R."/>
            <person name="Liu H."/>
            <person name="Zhang R."/>
            <person name="Sun G."/>
        </authorList>
    </citation>
    <scope>NUCLEOTIDE SEQUENCE [LARGE SCALE GENOMIC DNA]</scope>
    <source>
        <strain evidence="10 11">LNHT1506</strain>
    </source>
</reference>
<evidence type="ECO:0000256" key="8">
    <source>
        <dbReference type="ARBA" id="ARBA00023242"/>
    </source>
</evidence>